<proteinExistence type="predicted"/>
<feature type="transmembrane region" description="Helical" evidence="2">
    <location>
        <begin position="47"/>
        <end position="71"/>
    </location>
</feature>
<dbReference type="GeneID" id="14869580"/>
<keyword evidence="2" id="KW-0812">Transmembrane</keyword>
<dbReference type="AlphaFoldDB" id="F4Q4U3"/>
<dbReference type="KEGG" id="dfa:DFA_08890"/>
<feature type="transmembrane region" description="Helical" evidence="2">
    <location>
        <begin position="91"/>
        <end position="110"/>
    </location>
</feature>
<evidence type="ECO:0000313" key="4">
    <source>
        <dbReference type="Proteomes" id="UP000007797"/>
    </source>
</evidence>
<protein>
    <recommendedName>
        <fullName evidence="5">Transmembrane protein</fullName>
    </recommendedName>
</protein>
<keyword evidence="4" id="KW-1185">Reference proteome</keyword>
<dbReference type="Proteomes" id="UP000007797">
    <property type="component" value="Unassembled WGS sequence"/>
</dbReference>
<name>F4Q4U3_CACFS</name>
<keyword evidence="2" id="KW-1133">Transmembrane helix</keyword>
<reference evidence="4" key="1">
    <citation type="journal article" date="2011" name="Genome Res.">
        <title>Phylogeny-wide analysis of social amoeba genomes highlights ancient origins for complex intercellular communication.</title>
        <authorList>
            <person name="Heidel A.J."/>
            <person name="Lawal H.M."/>
            <person name="Felder M."/>
            <person name="Schilde C."/>
            <person name="Helps N.R."/>
            <person name="Tunggal B."/>
            <person name="Rivero F."/>
            <person name="John U."/>
            <person name="Schleicher M."/>
            <person name="Eichinger L."/>
            <person name="Platzer M."/>
            <person name="Noegel A.A."/>
            <person name="Schaap P."/>
            <person name="Gloeckner G."/>
        </authorList>
    </citation>
    <scope>NUCLEOTIDE SEQUENCE [LARGE SCALE GENOMIC DNA]</scope>
    <source>
        <strain evidence="4">SH3</strain>
    </source>
</reference>
<organism evidence="3 4">
    <name type="scientific">Cavenderia fasciculata</name>
    <name type="common">Slime mold</name>
    <name type="synonym">Dictyostelium fasciculatum</name>
    <dbReference type="NCBI Taxonomy" id="261658"/>
    <lineage>
        <taxon>Eukaryota</taxon>
        <taxon>Amoebozoa</taxon>
        <taxon>Evosea</taxon>
        <taxon>Eumycetozoa</taxon>
        <taxon>Dictyostelia</taxon>
        <taxon>Acytosteliales</taxon>
        <taxon>Cavenderiaceae</taxon>
        <taxon>Cavenderia</taxon>
    </lineage>
</organism>
<keyword evidence="2" id="KW-0472">Membrane</keyword>
<evidence type="ECO:0008006" key="5">
    <source>
        <dbReference type="Google" id="ProtNLM"/>
    </source>
</evidence>
<evidence type="ECO:0000313" key="3">
    <source>
        <dbReference type="EMBL" id="EGG17889.1"/>
    </source>
</evidence>
<dbReference type="EMBL" id="GL883021">
    <property type="protein sequence ID" value="EGG17889.1"/>
    <property type="molecule type" value="Genomic_DNA"/>
</dbReference>
<feature type="transmembrane region" description="Helical" evidence="2">
    <location>
        <begin position="12"/>
        <end position="35"/>
    </location>
</feature>
<feature type="transmembrane region" description="Helical" evidence="2">
    <location>
        <begin position="122"/>
        <end position="145"/>
    </location>
</feature>
<feature type="region of interest" description="Disordered" evidence="1">
    <location>
        <begin position="245"/>
        <end position="269"/>
    </location>
</feature>
<evidence type="ECO:0000256" key="1">
    <source>
        <dbReference type="SAM" id="MobiDB-lite"/>
    </source>
</evidence>
<gene>
    <name evidence="3" type="ORF">DFA_08890</name>
</gene>
<sequence length="279" mass="31847">MASTTDCVYLIIYIPFIIPAVVSYLVMIPTCWIAYIYDAIERKFPKIWRFLFTIITMGGLANGLSDIMLIVESLISFTHYLGYNVPMGASFISFRLIISIVGSLLASILFRMVFQKKITSKFIYFLVSSSVFKPTSIIFKLIYYIRVIRKGIKNKQLSSSFDSNIIREEKNSNDLLQVPPFLDFVYISFPLIETAFTWGGGNFWKMFKLVSFGFEFINSLHVGFFVMPSHDPSFFFGGSPRPTFSSTTSSSNQPKDKEPLLNEEGGVPDLNQEYYYTLA</sequence>
<accession>F4Q4U3</accession>
<evidence type="ECO:0000256" key="2">
    <source>
        <dbReference type="SAM" id="Phobius"/>
    </source>
</evidence>
<dbReference type="RefSeq" id="XP_004356373.1">
    <property type="nucleotide sequence ID" value="XM_004356320.1"/>
</dbReference>